<dbReference type="Proteomes" id="UP001140560">
    <property type="component" value="Unassembled WGS sequence"/>
</dbReference>
<evidence type="ECO:0000259" key="1">
    <source>
        <dbReference type="Pfam" id="PF22917"/>
    </source>
</evidence>
<gene>
    <name evidence="2" type="ORF">N0V83_009596</name>
</gene>
<comment type="caution">
    <text evidence="2">The sequence shown here is derived from an EMBL/GenBank/DDBJ whole genome shotgun (WGS) entry which is preliminary data.</text>
</comment>
<dbReference type="Gene3D" id="3.40.50.720">
    <property type="entry name" value="NAD(P)-binding Rossmann-like Domain"/>
    <property type="match status" value="1"/>
</dbReference>
<keyword evidence="3" id="KW-1185">Reference proteome</keyword>
<reference evidence="2" key="1">
    <citation type="submission" date="2022-10" db="EMBL/GenBank/DDBJ databases">
        <title>Tapping the CABI collections for fungal endophytes: first genome assemblies for Collariella, Neodidymelliopsis, Ascochyta clinopodiicola, Didymella pomorum, Didymosphaeria variabile, Neocosmospora piperis and Neocucurbitaria cava.</title>
        <authorList>
            <person name="Hill R."/>
        </authorList>
    </citation>
    <scope>NUCLEOTIDE SEQUENCE</scope>
    <source>
        <strain evidence="2">IMI 356814</strain>
    </source>
</reference>
<sequence length="194" mass="22247">MADQLPVDYLKTVPYLHYRAMLTEESANKDWSWSEVVPDAIIGFTPSGSGFSLAGHWAGYHQWVAIFASLNPENFKKRIFNVADSATPESMRERWAQNASFFGLKGVPPLPAASASDPKPSDFIKQHEEEWKKVGIKGVDIWNAAQLDSYGYWLTFDRHLSLQRLRDAGFDEENRPEEGWWETFKMFRRAGMIL</sequence>
<proteinExistence type="predicted"/>
<accession>A0A9W9CIF7</accession>
<dbReference type="OrthoDB" id="1731983at2759"/>
<dbReference type="PANTHER" id="PTHR32487">
    <property type="entry name" value="3-OXO-DELTA(4,5)-STEROID 5-BETA-REDUCTASE"/>
    <property type="match status" value="1"/>
</dbReference>
<dbReference type="AlphaFoldDB" id="A0A9W9CIF7"/>
<dbReference type="Pfam" id="PF22917">
    <property type="entry name" value="PRISE"/>
    <property type="match status" value="1"/>
</dbReference>
<dbReference type="InterPro" id="IPR055222">
    <property type="entry name" value="PRISE-like_Rossmann-fold"/>
</dbReference>
<evidence type="ECO:0000313" key="3">
    <source>
        <dbReference type="Proteomes" id="UP001140560"/>
    </source>
</evidence>
<protein>
    <recommendedName>
        <fullName evidence="1">PRISE-like Rossmann-fold domain-containing protein</fullName>
    </recommendedName>
</protein>
<evidence type="ECO:0000313" key="2">
    <source>
        <dbReference type="EMBL" id="KAJ4364141.1"/>
    </source>
</evidence>
<feature type="domain" description="PRISE-like Rossmann-fold" evidence="1">
    <location>
        <begin position="64"/>
        <end position="192"/>
    </location>
</feature>
<organism evidence="2 3">
    <name type="scientific">Neocucurbitaria cava</name>
    <dbReference type="NCBI Taxonomy" id="798079"/>
    <lineage>
        <taxon>Eukaryota</taxon>
        <taxon>Fungi</taxon>
        <taxon>Dikarya</taxon>
        <taxon>Ascomycota</taxon>
        <taxon>Pezizomycotina</taxon>
        <taxon>Dothideomycetes</taxon>
        <taxon>Pleosporomycetidae</taxon>
        <taxon>Pleosporales</taxon>
        <taxon>Pleosporineae</taxon>
        <taxon>Cucurbitariaceae</taxon>
        <taxon>Neocucurbitaria</taxon>
    </lineage>
</organism>
<dbReference type="PANTHER" id="PTHR32487:SF4">
    <property type="entry name" value="SIRQ PROTEIN"/>
    <property type="match status" value="1"/>
</dbReference>
<dbReference type="EMBL" id="JAPEUY010000018">
    <property type="protein sequence ID" value="KAJ4364141.1"/>
    <property type="molecule type" value="Genomic_DNA"/>
</dbReference>
<name>A0A9W9CIF7_9PLEO</name>